<dbReference type="OrthoDB" id="6431598at2759"/>
<accession>W8BTX3</accession>
<evidence type="ECO:0000256" key="5">
    <source>
        <dbReference type="SAM" id="MobiDB-lite"/>
    </source>
</evidence>
<comment type="subcellular location">
    <subcellularLocation>
        <location evidence="1">Cytoplasm</location>
        <location evidence="1">Cytoskeleton</location>
    </subcellularLocation>
</comment>
<feature type="coiled-coil region" evidence="4">
    <location>
        <begin position="179"/>
        <end position="266"/>
    </location>
</feature>
<dbReference type="GO" id="GO:0045095">
    <property type="term" value="C:keratin filament"/>
    <property type="evidence" value="ECO:0007669"/>
    <property type="project" value="TreeGrafter"/>
</dbReference>
<evidence type="ECO:0008006" key="7">
    <source>
        <dbReference type="Google" id="ProtNLM"/>
    </source>
</evidence>
<dbReference type="GO" id="GO:0006915">
    <property type="term" value="P:apoptotic process"/>
    <property type="evidence" value="ECO:0007669"/>
    <property type="project" value="TreeGrafter"/>
</dbReference>
<reference evidence="6" key="1">
    <citation type="submission" date="2013-07" db="EMBL/GenBank/DDBJ databases">
        <authorList>
            <person name="Geib S."/>
        </authorList>
    </citation>
    <scope>NUCLEOTIDE SEQUENCE</scope>
</reference>
<feature type="compositionally biased region" description="Polar residues" evidence="5">
    <location>
        <begin position="461"/>
        <end position="473"/>
    </location>
</feature>
<dbReference type="PANTHER" id="PTHR31183:SF2">
    <property type="entry name" value="TRICHOPLEIN KERATIN FILAMENT-BINDING PROTEIN"/>
    <property type="match status" value="1"/>
</dbReference>
<sequence>MSVRSHQIQALFARRREIEHDRIERTAAVNRYYDHWGKVTSRFENWTKPEYYKNAEDQLKQRREQREKEVQQFERRERLRELFEKEKIIYAKEMQERDRPRSRKITATTEQLEKIEQNAKEREHIKRKLDLEAKLYGRWRHGVDDDNVLFESKSTNETLAKLNWLDKQIEEQVGREREETQAQERNLRLQEEISRTEQVQKERQLIREKEIREIRELQEKHMAELKLRQTEAENLKEEEQHLRTCLSDLEKELELLEESCTMVMDAADTSQAYNLKKIKIFMRKRSEAFCNQIKLCISILERLTDYATCVEIVKRLLKKYRQHLEAESVNFTQVEAMYESEAKYNMQRLESLWQQQQLERYHEIKQLLTAERCTFGARVSENLRRQTDAYELRSTHLTALESSNEKLKQLIAEEQKSPRSALPVATSESGLPLSRLDFSGDGGDRASIADDAMSITQLMPSGTTRFGSASATGTHFGRRKPLQPAELPKVTNSFTNLNLDVWKDLPAARHGVDSPRLATQRSLSVVTSDSATRPQFARKRIAWT</sequence>
<proteinExistence type="evidence at transcript level"/>
<evidence type="ECO:0000313" key="6">
    <source>
        <dbReference type="EMBL" id="JAB92564.1"/>
    </source>
</evidence>
<organism evidence="6">
    <name type="scientific">Ceratitis capitata</name>
    <name type="common">Mediterranean fruit fly</name>
    <name type="synonym">Tephritis capitata</name>
    <dbReference type="NCBI Taxonomy" id="7213"/>
    <lineage>
        <taxon>Eukaryota</taxon>
        <taxon>Metazoa</taxon>
        <taxon>Ecdysozoa</taxon>
        <taxon>Arthropoda</taxon>
        <taxon>Hexapoda</taxon>
        <taxon>Insecta</taxon>
        <taxon>Pterygota</taxon>
        <taxon>Neoptera</taxon>
        <taxon>Endopterygota</taxon>
        <taxon>Diptera</taxon>
        <taxon>Brachycera</taxon>
        <taxon>Muscomorpha</taxon>
        <taxon>Tephritoidea</taxon>
        <taxon>Tephritidae</taxon>
        <taxon>Ceratitis</taxon>
        <taxon>Ceratitis</taxon>
    </lineage>
</organism>
<evidence type="ECO:0000256" key="1">
    <source>
        <dbReference type="ARBA" id="ARBA00004245"/>
    </source>
</evidence>
<keyword evidence="3" id="KW-0206">Cytoskeleton</keyword>
<keyword evidence="4" id="KW-0175">Coiled coil</keyword>
<protein>
    <recommendedName>
        <fullName evidence="7">Trichoplein keratin filament-binding protein</fullName>
    </recommendedName>
</protein>
<evidence type="ECO:0000256" key="3">
    <source>
        <dbReference type="ARBA" id="ARBA00023212"/>
    </source>
</evidence>
<reference evidence="6" key="2">
    <citation type="journal article" date="2014" name="BMC Genomics">
        <title>A genomic perspective to assessing quality of mass-reared SIT flies used in Mediterranean fruit fly (Ceratitis capitata) eradication in California.</title>
        <authorList>
            <person name="Calla B."/>
            <person name="Hall B."/>
            <person name="Hou S."/>
            <person name="Geib S.M."/>
        </authorList>
    </citation>
    <scope>NUCLEOTIDE SEQUENCE</scope>
</reference>
<evidence type="ECO:0000256" key="2">
    <source>
        <dbReference type="ARBA" id="ARBA00022490"/>
    </source>
</evidence>
<dbReference type="AlphaFoldDB" id="W8BTX3"/>
<keyword evidence="2" id="KW-0963">Cytoplasm</keyword>
<dbReference type="InterPro" id="IPR043596">
    <property type="entry name" value="CFAP53/TCHP"/>
</dbReference>
<dbReference type="EMBL" id="GAMC01013991">
    <property type="protein sequence ID" value="JAB92564.1"/>
    <property type="molecule type" value="mRNA"/>
</dbReference>
<feature type="region of interest" description="Disordered" evidence="5">
    <location>
        <begin position="461"/>
        <end position="482"/>
    </location>
</feature>
<evidence type="ECO:0000256" key="4">
    <source>
        <dbReference type="SAM" id="Coils"/>
    </source>
</evidence>
<dbReference type="PANTHER" id="PTHR31183">
    <property type="entry name" value="TRICHOPLEIN KERATIN FILAMENT-BINDING PROTEIN FAMILY MEMBER"/>
    <property type="match status" value="1"/>
</dbReference>
<dbReference type="EMBL" id="GAMC01013992">
    <property type="protein sequence ID" value="JAB92563.1"/>
    <property type="molecule type" value="mRNA"/>
</dbReference>
<name>W8BTX3_CERCA</name>